<accession>A0ABT2X1Y4</accession>
<sequence length="174" mass="19094">MTKKPYKHGKRGTGRHVQLAEYLQSSEAWATMKPTPRALYIELRRRFNGANNGDIFLSVRDAARALNVSKDTAHAAFRDLVERGFIRLTEGGHLGPSGIGKAAKWALEEEPTRDGKPATKSFMRWQEEKQNPVRKSRTPRPENSDGTGVNGASGASTVRDFRTLSANSAASLSG</sequence>
<reference evidence="2 3" key="1">
    <citation type="submission" date="2022-10" db="EMBL/GenBank/DDBJ databases">
        <title>Defluviimonas sp. nov., isolated from ocean surface sediments.</title>
        <authorList>
            <person name="He W."/>
            <person name="Wang L."/>
            <person name="Zhang D.-F."/>
        </authorList>
    </citation>
    <scope>NUCLEOTIDE SEQUENCE [LARGE SCALE GENOMIC DNA]</scope>
    <source>
        <strain evidence="2 3">WL0024</strain>
    </source>
</reference>
<dbReference type="EMBL" id="JAOVQO010000003">
    <property type="protein sequence ID" value="MCU9847314.1"/>
    <property type="molecule type" value="Genomic_DNA"/>
</dbReference>
<feature type="compositionally biased region" description="Basic and acidic residues" evidence="1">
    <location>
        <begin position="106"/>
        <end position="117"/>
    </location>
</feature>
<keyword evidence="3" id="KW-1185">Reference proteome</keyword>
<evidence type="ECO:0000313" key="3">
    <source>
        <dbReference type="Proteomes" id="UP001209535"/>
    </source>
</evidence>
<organism evidence="2 3">
    <name type="scientific">Albidovulum salinarum</name>
    <dbReference type="NCBI Taxonomy" id="2984153"/>
    <lineage>
        <taxon>Bacteria</taxon>
        <taxon>Pseudomonadati</taxon>
        <taxon>Pseudomonadota</taxon>
        <taxon>Alphaproteobacteria</taxon>
        <taxon>Rhodobacterales</taxon>
        <taxon>Paracoccaceae</taxon>
        <taxon>Albidovulum</taxon>
    </lineage>
</organism>
<feature type="compositionally biased region" description="Polar residues" evidence="1">
    <location>
        <begin position="164"/>
        <end position="174"/>
    </location>
</feature>
<proteinExistence type="predicted"/>
<dbReference type="RefSeq" id="WP_263333741.1">
    <property type="nucleotide sequence ID" value="NZ_JAOVQO010000003.1"/>
</dbReference>
<comment type="caution">
    <text evidence="2">The sequence shown here is derived from an EMBL/GenBank/DDBJ whole genome shotgun (WGS) entry which is preliminary data.</text>
</comment>
<evidence type="ECO:0000256" key="1">
    <source>
        <dbReference type="SAM" id="MobiDB-lite"/>
    </source>
</evidence>
<feature type="region of interest" description="Disordered" evidence="1">
    <location>
        <begin position="106"/>
        <end position="174"/>
    </location>
</feature>
<dbReference type="Proteomes" id="UP001209535">
    <property type="component" value="Unassembled WGS sequence"/>
</dbReference>
<gene>
    <name evidence="2" type="ORF">OEZ60_04785</name>
</gene>
<name>A0ABT2X1Y4_9RHOB</name>
<evidence type="ECO:0000313" key="2">
    <source>
        <dbReference type="EMBL" id="MCU9847314.1"/>
    </source>
</evidence>
<protein>
    <submittedName>
        <fullName evidence="2">Helix-turn-helix domain-containing protein</fullName>
    </submittedName>
</protein>